<evidence type="ECO:0000313" key="4">
    <source>
        <dbReference type="Proteomes" id="UP000615446"/>
    </source>
</evidence>
<name>A0A8H3MA40_9GLOM</name>
<dbReference type="GO" id="GO:0004674">
    <property type="term" value="F:protein serine/threonine kinase activity"/>
    <property type="evidence" value="ECO:0007669"/>
    <property type="project" value="TreeGrafter"/>
</dbReference>
<dbReference type="AlphaFoldDB" id="A0A8H3MA40"/>
<evidence type="ECO:0000259" key="2">
    <source>
        <dbReference type="PROSITE" id="PS50011"/>
    </source>
</evidence>
<protein>
    <submittedName>
        <fullName evidence="3">Kinase-like domain-containing protein</fullName>
    </submittedName>
</protein>
<evidence type="ECO:0000313" key="3">
    <source>
        <dbReference type="EMBL" id="GET02070.1"/>
    </source>
</evidence>
<dbReference type="InterPro" id="IPR051681">
    <property type="entry name" value="Ser/Thr_Kinases-Pseudokinases"/>
</dbReference>
<sequence>MTTQIYYKNYCKHFSSGWCIPCLTNYLKENFTEWTSGIKKIDNFIQEKQLKLKSYHIIFEWKPYNQFDEIDEISKYELDTYYLATWKDGPLRKYYDDHNSKFYYKRDSIKEITRIGEINKNVHSAIWKDGPLYWNRYCKKYMRKIYLEVILKCFTLHDLQNITDNLLNEVIDYNQCVYGISQENLDTNDYFFVYGYKKCSKDYCVIYNEKNTNDLYKRSIWKDGPLCWNKYCGKYMRKSNRKIILKCFNSRDLQNSDDFLNKIIGHDQYVYGMSQVNPKTNDYLIIYDYKNYFERYCEICDKSYTQYKWCESCYFTNYARGNDEIVNYIQLKMNKKSDKIFIPYNQFNKIKKISEGDLFTVYSATWEYEVALICFNDSQRLLNKVKEIDMNRLKIYGISQNPIRKVYILVLQYEYCTEYDKIYCKNCGEKYVHINYMWRKKCLIIKNVINSNNEKVDDLIKEMRLKINSCFNIVFEWISYDQFNYIKRLSKGGFATVYSAIWKDGPLRYDVHKKMYVRVSSKKVALKCINNSQNINGKFLNEVKEYSINKMNDILNVYGISQNPDTKDFIIVLEFAEGGSYNNWMNKNYENFNWKNKLQTLFIIPYMAPEVLRSKTYTQAADIYSFVLDICNGIRPKISEPEAPKCLMKRCWDPNPDNRPTAIEIHESIKTFHKFYNSYKMSESKAIEIKNQFKEAESYRKSHLSSSNSSKNKQHTQVIYTSRPLNPYTKDLPIYDNSECLDCEITC</sequence>
<gene>
    <name evidence="3" type="ORF">RCL2_002845100</name>
</gene>
<dbReference type="OrthoDB" id="4062651at2759"/>
<keyword evidence="3" id="KW-0808">Transferase</keyword>
<organism evidence="3 4">
    <name type="scientific">Rhizophagus clarus</name>
    <dbReference type="NCBI Taxonomy" id="94130"/>
    <lineage>
        <taxon>Eukaryota</taxon>
        <taxon>Fungi</taxon>
        <taxon>Fungi incertae sedis</taxon>
        <taxon>Mucoromycota</taxon>
        <taxon>Glomeromycotina</taxon>
        <taxon>Glomeromycetes</taxon>
        <taxon>Glomerales</taxon>
        <taxon>Glomeraceae</taxon>
        <taxon>Rhizophagus</taxon>
    </lineage>
</organism>
<dbReference type="InterPro" id="IPR011009">
    <property type="entry name" value="Kinase-like_dom_sf"/>
</dbReference>
<dbReference type="InterPro" id="IPR000719">
    <property type="entry name" value="Prot_kinase_dom"/>
</dbReference>
<feature type="region of interest" description="Disordered" evidence="1">
    <location>
        <begin position="700"/>
        <end position="720"/>
    </location>
</feature>
<dbReference type="PANTHER" id="PTHR44329">
    <property type="entry name" value="SERINE/THREONINE-PROTEIN KINASE TNNI3K-RELATED"/>
    <property type="match status" value="1"/>
</dbReference>
<dbReference type="InterPro" id="IPR001245">
    <property type="entry name" value="Ser-Thr/Tyr_kinase_cat_dom"/>
</dbReference>
<keyword evidence="3" id="KW-0418">Kinase</keyword>
<dbReference type="PROSITE" id="PS50011">
    <property type="entry name" value="PROTEIN_KINASE_DOM"/>
    <property type="match status" value="1"/>
</dbReference>
<feature type="domain" description="Protein kinase" evidence="2">
    <location>
        <begin position="483"/>
        <end position="747"/>
    </location>
</feature>
<evidence type="ECO:0000256" key="1">
    <source>
        <dbReference type="SAM" id="MobiDB-lite"/>
    </source>
</evidence>
<dbReference type="GO" id="GO:0005524">
    <property type="term" value="F:ATP binding"/>
    <property type="evidence" value="ECO:0007669"/>
    <property type="project" value="InterPro"/>
</dbReference>
<dbReference type="Proteomes" id="UP000615446">
    <property type="component" value="Unassembled WGS sequence"/>
</dbReference>
<comment type="caution">
    <text evidence="3">The sequence shown here is derived from an EMBL/GenBank/DDBJ whole genome shotgun (WGS) entry which is preliminary data.</text>
</comment>
<accession>A0A8H3MA40</accession>
<dbReference type="SUPFAM" id="SSF56112">
    <property type="entry name" value="Protein kinase-like (PK-like)"/>
    <property type="match status" value="1"/>
</dbReference>
<reference evidence="3" key="1">
    <citation type="submission" date="2019-10" db="EMBL/GenBank/DDBJ databases">
        <title>Conservation and host-specific expression of non-tandemly repeated heterogenous ribosome RNA gene in arbuscular mycorrhizal fungi.</title>
        <authorList>
            <person name="Maeda T."/>
            <person name="Kobayashi Y."/>
            <person name="Nakagawa T."/>
            <person name="Ezawa T."/>
            <person name="Yamaguchi K."/>
            <person name="Bino T."/>
            <person name="Nishimoto Y."/>
            <person name="Shigenobu S."/>
            <person name="Kawaguchi M."/>
        </authorList>
    </citation>
    <scope>NUCLEOTIDE SEQUENCE</scope>
    <source>
        <strain evidence="3">HR1</strain>
    </source>
</reference>
<proteinExistence type="predicted"/>
<dbReference type="Gene3D" id="1.10.510.10">
    <property type="entry name" value="Transferase(Phosphotransferase) domain 1"/>
    <property type="match status" value="2"/>
</dbReference>
<dbReference type="Pfam" id="PF07714">
    <property type="entry name" value="PK_Tyr_Ser-Thr"/>
    <property type="match status" value="1"/>
</dbReference>
<dbReference type="EMBL" id="BLAL01000304">
    <property type="protein sequence ID" value="GET02070.1"/>
    <property type="molecule type" value="Genomic_DNA"/>
</dbReference>
<dbReference type="PANTHER" id="PTHR44329:SF6">
    <property type="entry name" value="RECEPTOR-INTERACTING SERINE_THREONINE-PROTEIN KINASE 1"/>
    <property type="match status" value="1"/>
</dbReference>